<dbReference type="InterPro" id="IPR054542">
    <property type="entry name" value="Cys_met_metab_PP"/>
</dbReference>
<evidence type="ECO:0000256" key="5">
    <source>
        <dbReference type="RuleBase" id="RU362118"/>
    </source>
</evidence>
<dbReference type="Pfam" id="PF01053">
    <property type="entry name" value="Cys_Met_Meta_PP"/>
    <property type="match status" value="1"/>
</dbReference>
<dbReference type="PROSITE" id="PS00868">
    <property type="entry name" value="CYS_MET_METAB_PP"/>
    <property type="match status" value="1"/>
</dbReference>
<evidence type="ECO:0000256" key="1">
    <source>
        <dbReference type="ARBA" id="ARBA00001933"/>
    </source>
</evidence>
<feature type="modified residue" description="N6-(pyridoxal phosphate)lysine" evidence="4">
    <location>
        <position position="203"/>
    </location>
</feature>
<dbReference type="Proteomes" id="UP000198615">
    <property type="component" value="Unassembled WGS sequence"/>
</dbReference>
<dbReference type="GO" id="GO:0004123">
    <property type="term" value="F:cystathionine gamma-lyase activity"/>
    <property type="evidence" value="ECO:0007669"/>
    <property type="project" value="TreeGrafter"/>
</dbReference>
<dbReference type="InterPro" id="IPR015422">
    <property type="entry name" value="PyrdxlP-dep_Trfase_small"/>
</dbReference>
<dbReference type="GO" id="GO:0019343">
    <property type="term" value="P:cysteine biosynthetic process via cystathionine"/>
    <property type="evidence" value="ECO:0007669"/>
    <property type="project" value="TreeGrafter"/>
</dbReference>
<reference evidence="6 7" key="1">
    <citation type="submission" date="2016-10" db="EMBL/GenBank/DDBJ databases">
        <authorList>
            <person name="Varghese N."/>
            <person name="Submissions S."/>
        </authorList>
    </citation>
    <scope>NUCLEOTIDE SEQUENCE [LARGE SCALE GENOMIC DNA]</scope>
    <source>
        <strain evidence="6 7">DSM 18839</strain>
    </source>
</reference>
<dbReference type="GO" id="GO:0019346">
    <property type="term" value="P:transsulfuration"/>
    <property type="evidence" value="ECO:0007669"/>
    <property type="project" value="InterPro"/>
</dbReference>
<keyword evidence="7" id="KW-1185">Reference proteome</keyword>
<dbReference type="PANTHER" id="PTHR11808:SF15">
    <property type="entry name" value="CYSTATHIONINE GAMMA-LYASE"/>
    <property type="match status" value="1"/>
</dbReference>
<accession>A0A8G2BH09</accession>
<dbReference type="OrthoDB" id="9790858at2"/>
<evidence type="ECO:0000256" key="4">
    <source>
        <dbReference type="PIRSR" id="PIRSR001434-2"/>
    </source>
</evidence>
<evidence type="ECO:0000313" key="7">
    <source>
        <dbReference type="Proteomes" id="UP000198615"/>
    </source>
</evidence>
<dbReference type="PANTHER" id="PTHR11808">
    <property type="entry name" value="TRANS-SULFURATION ENZYME FAMILY MEMBER"/>
    <property type="match status" value="1"/>
</dbReference>
<dbReference type="FunFam" id="3.40.640.10:FF:000046">
    <property type="entry name" value="Cystathionine gamma-lyase"/>
    <property type="match status" value="1"/>
</dbReference>
<dbReference type="InterPro" id="IPR000277">
    <property type="entry name" value="Cys/Met-Metab_PyrdxlP-dep_enz"/>
</dbReference>
<comment type="caution">
    <text evidence="6">The sequence shown here is derived from an EMBL/GenBank/DDBJ whole genome shotgun (WGS) entry which is preliminary data.</text>
</comment>
<keyword evidence="3 4" id="KW-0663">Pyridoxal phosphate</keyword>
<dbReference type="InterPro" id="IPR015421">
    <property type="entry name" value="PyrdxlP-dep_Trfase_major"/>
</dbReference>
<comment type="cofactor">
    <cofactor evidence="1 5">
        <name>pyridoxal 5'-phosphate</name>
        <dbReference type="ChEBI" id="CHEBI:597326"/>
    </cofactor>
</comment>
<dbReference type="SUPFAM" id="SSF53383">
    <property type="entry name" value="PLP-dependent transferases"/>
    <property type="match status" value="1"/>
</dbReference>
<dbReference type="RefSeq" id="WP_093149909.1">
    <property type="nucleotide sequence ID" value="NZ_FNBW01000005.1"/>
</dbReference>
<dbReference type="CDD" id="cd00614">
    <property type="entry name" value="CGS_like"/>
    <property type="match status" value="1"/>
</dbReference>
<gene>
    <name evidence="6" type="ORF">SAMN05660686_01936</name>
</gene>
<sequence length="381" mass="40819">MKTNRPLAPETLAAQALGFIDPENGALVPPIHSATTFERPPGGIVGPGYNYTRTDNPTYAQVEALLARLEGGEEALVLASGMSAVTAPFLALGPGDHVVVQDVLYWGVRAWLNDFATHWGLKVQYVSAGDLDALRAAMRPGETKLVWVETPANPLWNVVDIAAAAEIAHAAGARLAVDSTVATPVLTRPLEHGADLVMHSATKFLNGHSDVLAGALITARDDDFWQRIRMVRKDLGMVIGPQEAWLLLRGMRTLHIRVRKACENALAIAQAMQAHPKVTHVLYPGLPDHPGHAVAARQMQGGFSGMLSIRVAGGKEAALETMRRMAVFTSATSLGGTESLAEHRRSTEGPDSPVPDDLIRLAVGIEATEDLIEDLTQALDF</sequence>
<evidence type="ECO:0000256" key="2">
    <source>
        <dbReference type="ARBA" id="ARBA00009077"/>
    </source>
</evidence>
<name>A0A8G2BH09_9PROT</name>
<dbReference type="PIRSF" id="PIRSF001434">
    <property type="entry name" value="CGS"/>
    <property type="match status" value="1"/>
</dbReference>
<evidence type="ECO:0000256" key="3">
    <source>
        <dbReference type="ARBA" id="ARBA00022898"/>
    </source>
</evidence>
<dbReference type="GO" id="GO:0005737">
    <property type="term" value="C:cytoplasm"/>
    <property type="evidence" value="ECO:0007669"/>
    <property type="project" value="TreeGrafter"/>
</dbReference>
<dbReference type="InterPro" id="IPR015424">
    <property type="entry name" value="PyrdxlP-dep_Trfase"/>
</dbReference>
<dbReference type="Gene3D" id="3.90.1150.10">
    <property type="entry name" value="Aspartate Aminotransferase, domain 1"/>
    <property type="match status" value="1"/>
</dbReference>
<dbReference type="EMBL" id="FNBW01000005">
    <property type="protein sequence ID" value="SDF65483.1"/>
    <property type="molecule type" value="Genomic_DNA"/>
</dbReference>
<evidence type="ECO:0000313" key="6">
    <source>
        <dbReference type="EMBL" id="SDF65483.1"/>
    </source>
</evidence>
<protein>
    <submittedName>
        <fullName evidence="6">Cystathionine gamma-synthase</fullName>
    </submittedName>
</protein>
<dbReference type="Gene3D" id="3.40.640.10">
    <property type="entry name" value="Type I PLP-dependent aspartate aminotransferase-like (Major domain)"/>
    <property type="match status" value="1"/>
</dbReference>
<proteinExistence type="inferred from homology"/>
<organism evidence="6 7">
    <name type="scientific">Thalassobaculum litoreum DSM 18839</name>
    <dbReference type="NCBI Taxonomy" id="1123362"/>
    <lineage>
        <taxon>Bacteria</taxon>
        <taxon>Pseudomonadati</taxon>
        <taxon>Pseudomonadota</taxon>
        <taxon>Alphaproteobacteria</taxon>
        <taxon>Rhodospirillales</taxon>
        <taxon>Thalassobaculaceae</taxon>
        <taxon>Thalassobaculum</taxon>
    </lineage>
</organism>
<comment type="similarity">
    <text evidence="2 5">Belongs to the trans-sulfuration enzymes family.</text>
</comment>
<dbReference type="AlphaFoldDB" id="A0A8G2BH09"/>
<dbReference type="GO" id="GO:0030170">
    <property type="term" value="F:pyridoxal phosphate binding"/>
    <property type="evidence" value="ECO:0007669"/>
    <property type="project" value="InterPro"/>
</dbReference>